<sequence length="1247" mass="135179">MPRAERPLDNGDNVLLRFAADLRRLRAAAGSPPYRALAQQVHYSTATLSQAAAGRKLPTLAVTLAYVRGCGGDVGEWERRWHEVAAELAEDAHHASDGQEPPYAGLASFQPEDTDRFFGRERLVEDLLARLSTRRLVALFGASGAGKSSVLRAGLIPRLPAGWHVVLFTPGAHPVEELGFVTGCSSGVPDARDLRLLVRQRLAGGPDDAEVVIVVDQFEEVFTLCRDPAERARFVDLLVAAAVEEHGRCRVVLGVRADFYAHCTNYPRLVDLFRDAQIPVCPMTTDELRSAIVRPAVAAGCTVESALLAKLVVDAHGQVGVLPLLSHALLETWRRRRGNTLTLNGFHAAGGIDGALAQTAESVYAEFDPHQRLLARNLFLRLTVPGEGTEDTKRHISRGELDVDDPGTMVVLDRLARARLLTLDRDTVEITHEALIRSWPRLREWLAEDREALRTHRQLTEATDAWESVDRDPGALYRGTRLALAQDLSTKDDSVLSRREREFLAASLSAQVREQTAARLRTRRLRRLVALLTVFLVLAATATTYALRARTAADRQRDLAVAQRVAGQAGLLRAADPATAAQLGLAAYRLAPTVDTRSALLSTFATPYATQLTGHDNEVNMSTFSADGKLLATASQDHTVRLWSADDPHHPEVIATLTGHSDSVHGTAFSPDGRVLATGSWDDTVRLWDISDPAAPQVMVTLSGFTGDVNAVAFSPDGRTLAVAGDSRVRLWDTTDPRRPAEIAAARVALSSVSLAFSPDGRALAGANWDGTTLLWDVTTLPRLGEPRVLTGHTAPVTWVAFSPDARLLATTSQDHTVRLWDTADPLAPPRVLAGHADVVRAAAFSPDGSVLATGSYDRTTRLWDVAHARELTAFNGPTGYVLSVAFSPDGRTLAASSKNYTTWLWDLPGPTITAHGNPVCAVAFSPDGSVLATGSWDRTVRLWDTHSNVQLAVLTQHRDSVCGLAFSPDGHTLATASYDRTARLWDVSDLRRPAELFTFAAHHDNVNSVAFARDGQVLAIAGLDGTVSLWDIADRRYPNRLAVLSGHRKGVNAVVFSPDGHTLATAGWDRSVRLSDVRDPRRPTDLAVLTGHTDGVIAVAFSPDGRTIATGGWDRTVRLWDVRAATELAVVHQTDNVNAVVLSPDGHTLAVGSWDRTVRLWDVRDPRHPAESAAVTGHTDAVWSLAFAPDGHTLATGSKDHTARLLEIDPERVAATVCAVAHPPLSSAQWDRYFPQLPDRRPCPGH</sequence>
<keyword evidence="2" id="KW-0677">Repeat</keyword>
<dbReference type="Gene3D" id="3.40.50.300">
    <property type="entry name" value="P-loop containing nucleotide triphosphate hydrolases"/>
    <property type="match status" value="1"/>
</dbReference>
<proteinExistence type="predicted"/>
<dbReference type="PANTHER" id="PTHR19879:SF9">
    <property type="entry name" value="TRANSCRIPTION INITIATION FACTOR TFIID SUBUNIT 5"/>
    <property type="match status" value="1"/>
</dbReference>
<feature type="repeat" description="WD" evidence="3">
    <location>
        <begin position="790"/>
        <end position="822"/>
    </location>
</feature>
<feature type="repeat" description="WD" evidence="3">
    <location>
        <begin position="754"/>
        <end position="780"/>
    </location>
</feature>
<accession>A0A841CM61</accession>
<evidence type="ECO:0000259" key="5">
    <source>
        <dbReference type="Pfam" id="PF20703"/>
    </source>
</evidence>
<feature type="repeat" description="WD" evidence="3">
    <location>
        <begin position="1090"/>
        <end position="1131"/>
    </location>
</feature>
<dbReference type="AlphaFoldDB" id="A0A841CM61"/>
<evidence type="ECO:0000256" key="4">
    <source>
        <dbReference type="SAM" id="Phobius"/>
    </source>
</evidence>
<dbReference type="PANTHER" id="PTHR19879">
    <property type="entry name" value="TRANSCRIPTION INITIATION FACTOR TFIID"/>
    <property type="match status" value="1"/>
</dbReference>
<dbReference type="Pfam" id="PF20703">
    <property type="entry name" value="nSTAND1"/>
    <property type="match status" value="1"/>
</dbReference>
<reference evidence="6 7" key="1">
    <citation type="submission" date="2020-08" db="EMBL/GenBank/DDBJ databases">
        <title>Genomic Encyclopedia of Type Strains, Phase III (KMG-III): the genomes of soil and plant-associated and newly described type strains.</title>
        <authorList>
            <person name="Whitman W."/>
        </authorList>
    </citation>
    <scope>NUCLEOTIDE SEQUENCE [LARGE SCALE GENOMIC DNA]</scope>
    <source>
        <strain evidence="6 7">CECT 8640</strain>
    </source>
</reference>
<gene>
    <name evidence="6" type="ORF">FHS29_004808</name>
</gene>
<name>A0A841CM61_9PSEU</name>
<feature type="domain" description="Novel STAND NTPase 1" evidence="5">
    <location>
        <begin position="102"/>
        <end position="473"/>
    </location>
</feature>
<keyword evidence="7" id="KW-1185">Reference proteome</keyword>
<feature type="repeat" description="WD" evidence="3">
    <location>
        <begin position="1176"/>
        <end position="1217"/>
    </location>
</feature>
<feature type="repeat" description="WD" evidence="3">
    <location>
        <begin position="1131"/>
        <end position="1172"/>
    </location>
</feature>
<evidence type="ECO:0000313" key="6">
    <source>
        <dbReference type="EMBL" id="MBB5958200.1"/>
    </source>
</evidence>
<dbReference type="InterPro" id="IPR019775">
    <property type="entry name" value="WD40_repeat_CS"/>
</dbReference>
<dbReference type="PROSITE" id="PS00678">
    <property type="entry name" value="WD_REPEATS_1"/>
    <property type="match status" value="7"/>
</dbReference>
<evidence type="ECO:0000256" key="2">
    <source>
        <dbReference type="ARBA" id="ARBA00022737"/>
    </source>
</evidence>
<dbReference type="InterPro" id="IPR001680">
    <property type="entry name" value="WD40_rpt"/>
</dbReference>
<evidence type="ECO:0000256" key="1">
    <source>
        <dbReference type="ARBA" id="ARBA00022574"/>
    </source>
</evidence>
<dbReference type="SMART" id="SM00320">
    <property type="entry name" value="WD40"/>
    <property type="match status" value="14"/>
</dbReference>
<dbReference type="SUPFAM" id="SSF52540">
    <property type="entry name" value="P-loop containing nucleoside triphosphate hydrolases"/>
    <property type="match status" value="1"/>
</dbReference>
<organism evidence="6 7">
    <name type="scientific">Saccharothrix tamanrassetensis</name>
    <dbReference type="NCBI Taxonomy" id="1051531"/>
    <lineage>
        <taxon>Bacteria</taxon>
        <taxon>Bacillati</taxon>
        <taxon>Actinomycetota</taxon>
        <taxon>Actinomycetes</taxon>
        <taxon>Pseudonocardiales</taxon>
        <taxon>Pseudonocardiaceae</taxon>
        <taxon>Saccharothrix</taxon>
    </lineage>
</organism>
<dbReference type="SUPFAM" id="SSF50998">
    <property type="entry name" value="Quinoprotein alcohol dehydrogenase-like"/>
    <property type="match status" value="1"/>
</dbReference>
<evidence type="ECO:0000313" key="7">
    <source>
        <dbReference type="Proteomes" id="UP000547510"/>
    </source>
</evidence>
<keyword evidence="4" id="KW-0472">Membrane</keyword>
<dbReference type="InterPro" id="IPR020472">
    <property type="entry name" value="WD40_PAC1"/>
</dbReference>
<dbReference type="InterPro" id="IPR015943">
    <property type="entry name" value="WD40/YVTN_repeat-like_dom_sf"/>
</dbReference>
<dbReference type="InterPro" id="IPR036322">
    <property type="entry name" value="WD40_repeat_dom_sf"/>
</dbReference>
<feature type="repeat" description="WD" evidence="3">
    <location>
        <begin position="833"/>
        <end position="874"/>
    </location>
</feature>
<dbReference type="PROSITE" id="PS50082">
    <property type="entry name" value="WD_REPEATS_2"/>
    <property type="match status" value="14"/>
</dbReference>
<keyword evidence="4" id="KW-1133">Transmembrane helix</keyword>
<dbReference type="InterPro" id="IPR049052">
    <property type="entry name" value="nSTAND1"/>
</dbReference>
<protein>
    <submittedName>
        <fullName evidence="6">WD40 repeat protein</fullName>
    </submittedName>
</protein>
<keyword evidence="4" id="KW-0812">Transmembrane</keyword>
<feature type="repeat" description="WD" evidence="3">
    <location>
        <begin position="913"/>
        <end position="954"/>
    </location>
</feature>
<dbReference type="SUPFAM" id="SSF50978">
    <property type="entry name" value="WD40 repeat-like"/>
    <property type="match status" value="2"/>
</dbReference>
<dbReference type="CDD" id="cd00200">
    <property type="entry name" value="WD40"/>
    <property type="match status" value="2"/>
</dbReference>
<dbReference type="InterPro" id="IPR011047">
    <property type="entry name" value="Quinoprotein_ADH-like_sf"/>
</dbReference>
<feature type="repeat" description="WD" evidence="3">
    <location>
        <begin position="702"/>
        <end position="742"/>
    </location>
</feature>
<dbReference type="PRINTS" id="PR00320">
    <property type="entry name" value="GPROTEINBRPT"/>
</dbReference>
<feature type="transmembrane region" description="Helical" evidence="4">
    <location>
        <begin position="528"/>
        <end position="547"/>
    </location>
</feature>
<dbReference type="EMBL" id="JACHJN010000007">
    <property type="protein sequence ID" value="MBB5958200.1"/>
    <property type="molecule type" value="Genomic_DNA"/>
</dbReference>
<dbReference type="Gene3D" id="2.130.10.10">
    <property type="entry name" value="YVTN repeat-like/Quinoprotein amine dehydrogenase"/>
    <property type="match status" value="5"/>
</dbReference>
<feature type="repeat" description="WD" evidence="3">
    <location>
        <begin position="1045"/>
        <end position="1086"/>
    </location>
</feature>
<dbReference type="InterPro" id="IPR027417">
    <property type="entry name" value="P-loop_NTPase"/>
</dbReference>
<dbReference type="RefSeq" id="WP_184693944.1">
    <property type="nucleotide sequence ID" value="NZ_JACHJN010000007.1"/>
</dbReference>
<dbReference type="Proteomes" id="UP000547510">
    <property type="component" value="Unassembled WGS sequence"/>
</dbReference>
<keyword evidence="1 3" id="KW-0853">WD repeat</keyword>
<dbReference type="PROSITE" id="PS50294">
    <property type="entry name" value="WD_REPEATS_REGION"/>
    <property type="match status" value="12"/>
</dbReference>
<comment type="caution">
    <text evidence="6">The sequence shown here is derived from an EMBL/GenBank/DDBJ whole genome shotgun (WGS) entry which is preliminary data.</text>
</comment>
<feature type="repeat" description="WD" evidence="3">
    <location>
        <begin position="1000"/>
        <end position="1041"/>
    </location>
</feature>
<feature type="repeat" description="WD" evidence="3">
    <location>
        <begin position="612"/>
        <end position="644"/>
    </location>
</feature>
<feature type="repeat" description="WD" evidence="3">
    <location>
        <begin position="955"/>
        <end position="996"/>
    </location>
</feature>
<feature type="repeat" description="WD" evidence="3">
    <location>
        <begin position="875"/>
        <end position="908"/>
    </location>
</feature>
<feature type="repeat" description="WD" evidence="3">
    <location>
        <begin position="657"/>
        <end position="698"/>
    </location>
</feature>
<dbReference type="Pfam" id="PF00400">
    <property type="entry name" value="WD40"/>
    <property type="match status" value="14"/>
</dbReference>
<evidence type="ECO:0000256" key="3">
    <source>
        <dbReference type="PROSITE-ProRule" id="PRU00221"/>
    </source>
</evidence>